<protein>
    <recommendedName>
        <fullName evidence="11">Sugar phosphate transporter domain-containing protein</fullName>
    </recommendedName>
</protein>
<feature type="transmembrane region" description="Helical" evidence="10">
    <location>
        <begin position="221"/>
        <end position="239"/>
    </location>
</feature>
<feature type="transmembrane region" description="Helical" evidence="10">
    <location>
        <begin position="329"/>
        <end position="347"/>
    </location>
</feature>
<evidence type="ECO:0000259" key="11">
    <source>
        <dbReference type="Pfam" id="PF03151"/>
    </source>
</evidence>
<dbReference type="PANTHER" id="PTHR11214">
    <property type="entry name" value="BETA-1,3-N-ACETYLGLUCOSAMINYLTRANSFERASE"/>
    <property type="match status" value="1"/>
</dbReference>
<dbReference type="GO" id="GO:0051072">
    <property type="term" value="P:4,6-pyruvylated galactose residue biosynthetic process"/>
    <property type="evidence" value="ECO:0007669"/>
    <property type="project" value="TreeGrafter"/>
</dbReference>
<keyword evidence="4" id="KW-0808">Transferase</keyword>
<comment type="similarity">
    <text evidence="2">Belongs to the glycosyltransferase 31 family.</text>
</comment>
<organism evidence="12 13">
    <name type="scientific">Synchytrium microbalum</name>
    <dbReference type="NCBI Taxonomy" id="1806994"/>
    <lineage>
        <taxon>Eukaryota</taxon>
        <taxon>Fungi</taxon>
        <taxon>Fungi incertae sedis</taxon>
        <taxon>Chytridiomycota</taxon>
        <taxon>Chytridiomycota incertae sedis</taxon>
        <taxon>Chytridiomycetes</taxon>
        <taxon>Synchytriales</taxon>
        <taxon>Synchytriaceae</taxon>
        <taxon>Synchytrium</taxon>
    </lineage>
</organism>
<evidence type="ECO:0000256" key="7">
    <source>
        <dbReference type="ARBA" id="ARBA00022989"/>
    </source>
</evidence>
<evidence type="ECO:0000313" key="13">
    <source>
        <dbReference type="Proteomes" id="UP000319731"/>
    </source>
</evidence>
<dbReference type="PANTHER" id="PTHR11214:SF351">
    <property type="entry name" value="BETA-1,3-GALACTOSYLTRANSFERASE PVG3"/>
    <property type="match status" value="1"/>
</dbReference>
<accession>A0A507C815</accession>
<evidence type="ECO:0000256" key="5">
    <source>
        <dbReference type="ARBA" id="ARBA00022692"/>
    </source>
</evidence>
<dbReference type="STRING" id="1806994.A0A507C815"/>
<dbReference type="Proteomes" id="UP000319731">
    <property type="component" value="Unassembled WGS sequence"/>
</dbReference>
<dbReference type="RefSeq" id="XP_031025816.1">
    <property type="nucleotide sequence ID" value="XM_031168281.1"/>
</dbReference>
<evidence type="ECO:0000256" key="4">
    <source>
        <dbReference type="ARBA" id="ARBA00022679"/>
    </source>
</evidence>
<keyword evidence="5 10" id="KW-0812">Transmembrane</keyword>
<dbReference type="EMBL" id="QEAO01000009">
    <property type="protein sequence ID" value="TPX35289.1"/>
    <property type="molecule type" value="Genomic_DNA"/>
</dbReference>
<feature type="domain" description="Sugar phosphate transporter" evidence="11">
    <location>
        <begin position="53"/>
        <end position="319"/>
    </location>
</feature>
<dbReference type="Gene3D" id="3.90.550.50">
    <property type="match status" value="1"/>
</dbReference>
<feature type="transmembrane region" description="Helical" evidence="10">
    <location>
        <begin position="108"/>
        <end position="128"/>
    </location>
</feature>
<evidence type="ECO:0000256" key="6">
    <source>
        <dbReference type="ARBA" id="ARBA00022968"/>
    </source>
</evidence>
<feature type="transmembrane region" description="Helical" evidence="10">
    <location>
        <begin position="167"/>
        <end position="183"/>
    </location>
</feature>
<keyword evidence="13" id="KW-1185">Reference proteome</keyword>
<name>A0A507C815_9FUNG</name>
<evidence type="ECO:0000256" key="8">
    <source>
        <dbReference type="ARBA" id="ARBA00023034"/>
    </source>
</evidence>
<sequence>MESKLRQATSGLPSGLLTSFMASHGMKLEHFFPSGLNSQRFPKHLPAMVFKASLWIAASAGTVLFNKYLLYELDFPFPLFLTLCQSLLATAGTWALEKLTNRNDEIVLDCKLVVVLPMGLLFSISLMASNMASLHLTATCTAMLKASTPVIAFILGFPFRKDEATGTLLRLLIVIVAVLFVSYKETQWPFVAFIFQVMAVIIEAVRIAISSELMPGRQLPLHFFAPICAGVSGLGFLIFEANNLSMSHINALGIHVLLLNCVVAFLANLEASLIVGKASISLMTASRFVSDVVVIAASTFFWSTSISAIQLFGYGTVLLWGVWYPDRQRVTILIGAMLLLLAVGGILSSRPEVNMNHASEAVIDNINSTPTASLVSLPSFSPLPLPTRKRSTLRLLISGQRLAPPPRINPAASKVLLLGIFSTAEKFGRRQVIRSTYLQHRTSRIDAIFVIGKPKNDVMGAYVALENQLYSDILVLNITENMNEGKTYEYFAAVGRDFEDDEYLYVAKADDDSFILLPRLEYRLDVEGADKRTGAYFGHQWDFYMSGWCYGLSWDLVKWVAHDSHPKANAIGHEDSMTGKWLRDKNKTQHFWPFKKTEFYEPPTVGRNAFKRNVTINNTILLHGLKADLDFITYSRMLLHDIMPPQYRNNSAI</sequence>
<reference evidence="12 13" key="1">
    <citation type="journal article" date="2019" name="Sci. Rep.">
        <title>Comparative genomics of chytrid fungi reveal insights into the obligate biotrophic and pathogenic lifestyle of Synchytrium endobioticum.</title>
        <authorList>
            <person name="van de Vossenberg B.T.L.H."/>
            <person name="Warris S."/>
            <person name="Nguyen H.D.T."/>
            <person name="van Gent-Pelzer M.P.E."/>
            <person name="Joly D.L."/>
            <person name="van de Geest H.C."/>
            <person name="Bonants P.J.M."/>
            <person name="Smith D.S."/>
            <person name="Levesque C.A."/>
            <person name="van der Lee T.A.J."/>
        </authorList>
    </citation>
    <scope>NUCLEOTIDE SEQUENCE [LARGE SCALE GENOMIC DNA]</scope>
    <source>
        <strain evidence="12 13">JEL517</strain>
    </source>
</reference>
<dbReference type="GeneID" id="42003578"/>
<comment type="caution">
    <text evidence="12">The sequence shown here is derived from an EMBL/GenBank/DDBJ whole genome shotgun (WGS) entry which is preliminary data.</text>
</comment>
<keyword evidence="8" id="KW-0333">Golgi apparatus</keyword>
<evidence type="ECO:0000313" key="12">
    <source>
        <dbReference type="EMBL" id="TPX35289.1"/>
    </source>
</evidence>
<keyword evidence="9 10" id="KW-0472">Membrane</keyword>
<evidence type="ECO:0000256" key="1">
    <source>
        <dbReference type="ARBA" id="ARBA00004323"/>
    </source>
</evidence>
<dbReference type="InterPro" id="IPR004853">
    <property type="entry name" value="Sugar_P_trans_dom"/>
</dbReference>
<evidence type="ECO:0000256" key="10">
    <source>
        <dbReference type="SAM" id="Phobius"/>
    </source>
</evidence>
<feature type="transmembrane region" description="Helical" evidence="10">
    <location>
        <begin position="251"/>
        <end position="276"/>
    </location>
</feature>
<dbReference type="GO" id="GO:0000139">
    <property type="term" value="C:Golgi membrane"/>
    <property type="evidence" value="ECO:0007669"/>
    <property type="project" value="UniProtKB-SubCell"/>
</dbReference>
<keyword evidence="6" id="KW-0735">Signal-anchor</keyword>
<comment type="subcellular location">
    <subcellularLocation>
        <location evidence="1">Golgi apparatus membrane</location>
        <topology evidence="1">Single-pass type II membrane protein</topology>
    </subcellularLocation>
</comment>
<dbReference type="AlphaFoldDB" id="A0A507C815"/>
<keyword evidence="7 10" id="KW-1133">Transmembrane helix</keyword>
<proteinExistence type="inferred from homology"/>
<evidence type="ECO:0000256" key="2">
    <source>
        <dbReference type="ARBA" id="ARBA00008661"/>
    </source>
</evidence>
<evidence type="ECO:0000256" key="3">
    <source>
        <dbReference type="ARBA" id="ARBA00022676"/>
    </source>
</evidence>
<evidence type="ECO:0000256" key="9">
    <source>
        <dbReference type="ARBA" id="ARBA00023136"/>
    </source>
</evidence>
<dbReference type="Pfam" id="PF01762">
    <property type="entry name" value="Galactosyl_T"/>
    <property type="match status" value="1"/>
</dbReference>
<keyword evidence="3" id="KW-0328">Glycosyltransferase</keyword>
<dbReference type="GO" id="GO:0016758">
    <property type="term" value="F:hexosyltransferase activity"/>
    <property type="evidence" value="ECO:0007669"/>
    <property type="project" value="InterPro"/>
</dbReference>
<dbReference type="InterPro" id="IPR002659">
    <property type="entry name" value="Glyco_trans_31"/>
</dbReference>
<dbReference type="OrthoDB" id="6418713at2759"/>
<feature type="transmembrane region" description="Helical" evidence="10">
    <location>
        <begin position="189"/>
        <end position="209"/>
    </location>
</feature>
<dbReference type="Pfam" id="PF03151">
    <property type="entry name" value="TPT"/>
    <property type="match status" value="1"/>
</dbReference>
<gene>
    <name evidence="12" type="ORF">SmJEL517_g02353</name>
</gene>